<organism evidence="3">
    <name type="scientific">Vibrio harveyi</name>
    <name type="common">Beneckea harveyi</name>
    <dbReference type="NCBI Taxonomy" id="669"/>
    <lineage>
        <taxon>Bacteria</taxon>
        <taxon>Pseudomonadati</taxon>
        <taxon>Pseudomonadota</taxon>
        <taxon>Gammaproteobacteria</taxon>
        <taxon>Vibrionales</taxon>
        <taxon>Vibrionaceae</taxon>
        <taxon>Vibrio</taxon>
    </lineage>
</organism>
<dbReference type="AlphaFoldDB" id="E5G5I0"/>
<evidence type="ECO:0000256" key="1">
    <source>
        <dbReference type="SAM" id="MobiDB-lite"/>
    </source>
</evidence>
<proteinExistence type="predicted"/>
<geneLocation type="plasmid" evidence="3">
    <name>pVH1</name>
</geneLocation>
<dbReference type="RefSeq" id="WP_085319524.1">
    <property type="nucleotide sequence ID" value="NZ_JACGMG010000005.1"/>
</dbReference>
<feature type="compositionally biased region" description="Basic and acidic residues" evidence="1">
    <location>
        <begin position="365"/>
        <end position="384"/>
    </location>
</feature>
<protein>
    <submittedName>
        <fullName evidence="3">Uncharacterized protein</fullName>
    </submittedName>
</protein>
<feature type="chain" id="PRO_5003196750" evidence="2">
    <location>
        <begin position="20"/>
        <end position="402"/>
    </location>
</feature>
<evidence type="ECO:0000256" key="2">
    <source>
        <dbReference type="SAM" id="SignalP"/>
    </source>
</evidence>
<evidence type="ECO:0000313" key="3">
    <source>
        <dbReference type="EMBL" id="ADQ53903.1"/>
    </source>
</evidence>
<feature type="signal peptide" evidence="2">
    <location>
        <begin position="1"/>
        <end position="19"/>
    </location>
</feature>
<dbReference type="EMBL" id="HM752251">
    <property type="protein sequence ID" value="ADQ53903.1"/>
    <property type="molecule type" value="Genomic_DNA"/>
</dbReference>
<feature type="region of interest" description="Disordered" evidence="1">
    <location>
        <begin position="361"/>
        <end position="402"/>
    </location>
</feature>
<name>E5G5I0_VIBHA</name>
<reference evidence="3" key="1">
    <citation type="submission" date="2010-07" db="EMBL/GenBank/DDBJ databases">
        <title>Gene structure and function analysis of the virulence-related plasmid pVH1 from Vibrio harveyi VIB645.</title>
        <authorList>
            <person name="Hou X."/>
            <person name="Sun J."/>
            <person name="Sun B."/>
            <person name="Liu J."/>
            <person name="Zhang X."/>
        </authorList>
    </citation>
    <scope>NUCLEOTIDE SEQUENCE</scope>
    <source>
        <strain evidence="3">VIB645</strain>
        <plasmid evidence="3">pVH1</plasmid>
    </source>
</reference>
<keyword evidence="2" id="KW-0732">Signal</keyword>
<sequence length="402" mass="45045">MKKTILSALILGSMLPTYAHSFVFLQRESNPDGYAYEWNDPQYKIEFKDLDMIVSVNQFTDTFFFRIVPQEHRQAHLSSYSVLIKGENKYFELGDKFKIQIKYQDKKTKKFLKEKRCKRGLCDNVDVVSKTYSFFRNKQTRAIEYDGVLKKPLESYAYRKVGNEEFLELFTSDPYYLSESKTVGGTRYYPTLVITAVNGLSGADKVLQGNHFGKNMDLMCARSAPRSSAVWDVYKPSTEDYLRDVPDIKPVVQGGISIQAPNFDIDVAVTTDFKDLSLSVAPGLSLNTDTEFGGFVNGYATTNLDDVTTGTSTTVSGDLGVIGGSLVYDANNRLIGGGLTFEVGVPDADISVNEGVEIATTKTKSKTDNKRTHRQTERRGGYDRRHGRTSHHRGEGGHSIEH</sequence>
<feature type="compositionally biased region" description="Basic and acidic residues" evidence="1">
    <location>
        <begin position="392"/>
        <end position="402"/>
    </location>
</feature>
<accession>E5G5I0</accession>
<keyword evidence="3" id="KW-0614">Plasmid</keyword>